<comment type="subcellular location">
    <subcellularLocation>
        <location evidence="1">Cell outer membrane</location>
        <topology evidence="1">Multi-pass membrane protein</topology>
    </subcellularLocation>
</comment>
<evidence type="ECO:0000256" key="10">
    <source>
        <dbReference type="ARBA" id="ARBA00023237"/>
    </source>
</evidence>
<feature type="chain" id="PRO_5045391298" evidence="11">
    <location>
        <begin position="22"/>
        <end position="388"/>
    </location>
</feature>
<keyword evidence="8" id="KW-0626">Porin</keyword>
<dbReference type="InterPro" id="IPR001702">
    <property type="entry name" value="Porin_Gram-ve"/>
</dbReference>
<dbReference type="SUPFAM" id="SSF56935">
    <property type="entry name" value="Porins"/>
    <property type="match status" value="1"/>
</dbReference>
<evidence type="ECO:0000256" key="11">
    <source>
        <dbReference type="SAM" id="SignalP"/>
    </source>
</evidence>
<feature type="signal peptide" evidence="11">
    <location>
        <begin position="1"/>
        <end position="21"/>
    </location>
</feature>
<keyword evidence="9" id="KW-0472">Membrane</keyword>
<sequence length="388" mass="39802">MKRLSLFALSAGLLFAAGAQAQNSVTLYGIVDAGIAYVHNAQGANGLNQSTLVKFSSGNMSGSRWGLKGTEDLGGGLAAVFQLENGFNVGTGALGQGGREFGRKAVVGLSSNTWGTVTLGRQYDPIVDLVQGLTEDNYFGGVFGSPGDLDNYDNSLRVSNSVKYVSPSFSGFQVEALYGVGGVAGASGSGQTYSFGAAYANGPLSLGAGYFYANGGNTTTADVRTWTSSSDSLFNTVINSGFASAKSIQIVRVGGQYAIGAATVGAAYSNTQYGSDGFSTFRDTAKFNNGSLFVNYQITPAVRAGVGYNYTSLTGPSSAHYNQVNLGADYALSARTDLYALAGYQKASGNTLNASGKVVGAQASIGDLGVNSGTDSQALALVGIRHKF</sequence>
<dbReference type="PRINTS" id="PR00182">
    <property type="entry name" value="ECOLNEIPORIN"/>
</dbReference>
<feature type="domain" description="Porin" evidence="12">
    <location>
        <begin position="8"/>
        <end position="349"/>
    </location>
</feature>
<keyword evidence="6 11" id="KW-0732">Signal</keyword>
<comment type="caution">
    <text evidence="13">The sequence shown here is derived from an EMBL/GenBank/DDBJ whole genome shotgun (WGS) entry which is preliminary data.</text>
</comment>
<evidence type="ECO:0000256" key="8">
    <source>
        <dbReference type="ARBA" id="ARBA00023114"/>
    </source>
</evidence>
<evidence type="ECO:0000256" key="4">
    <source>
        <dbReference type="ARBA" id="ARBA00022452"/>
    </source>
</evidence>
<keyword evidence="7" id="KW-0406">Ion transport</keyword>
<evidence type="ECO:0000256" key="6">
    <source>
        <dbReference type="ARBA" id="ARBA00022729"/>
    </source>
</evidence>
<dbReference type="InterPro" id="IPR050298">
    <property type="entry name" value="Gram-neg_bact_OMP"/>
</dbReference>
<reference evidence="13 14" key="1">
    <citation type="submission" date="2020-10" db="EMBL/GenBank/DDBJ databases">
        <authorList>
            <person name="Peeters C."/>
        </authorList>
    </citation>
    <scope>NUCLEOTIDE SEQUENCE [LARGE SCALE GENOMIC DNA]</scope>
    <source>
        <strain evidence="13 14">LMG 28140</strain>
    </source>
</reference>
<keyword evidence="14" id="KW-1185">Reference proteome</keyword>
<evidence type="ECO:0000313" key="13">
    <source>
        <dbReference type="EMBL" id="CAD6549555.1"/>
    </source>
</evidence>
<evidence type="ECO:0000259" key="12">
    <source>
        <dbReference type="Pfam" id="PF13609"/>
    </source>
</evidence>
<evidence type="ECO:0000256" key="7">
    <source>
        <dbReference type="ARBA" id="ARBA00023065"/>
    </source>
</evidence>
<evidence type="ECO:0000256" key="2">
    <source>
        <dbReference type="ARBA" id="ARBA00011233"/>
    </source>
</evidence>
<evidence type="ECO:0000313" key="14">
    <source>
        <dbReference type="Proteomes" id="UP000598032"/>
    </source>
</evidence>
<dbReference type="CDD" id="cd00342">
    <property type="entry name" value="gram_neg_porins"/>
    <property type="match status" value="1"/>
</dbReference>
<dbReference type="PANTHER" id="PTHR34501:SF9">
    <property type="entry name" value="MAJOR OUTER MEMBRANE PROTEIN P.IA"/>
    <property type="match status" value="1"/>
</dbReference>
<protein>
    <submittedName>
        <fullName evidence="13">Outer membrane porin protein</fullName>
    </submittedName>
</protein>
<dbReference type="PRINTS" id="PR00184">
    <property type="entry name" value="NEISSPPORIN"/>
</dbReference>
<evidence type="ECO:0000256" key="1">
    <source>
        <dbReference type="ARBA" id="ARBA00004571"/>
    </source>
</evidence>
<comment type="subunit">
    <text evidence="2">Homotrimer.</text>
</comment>
<keyword evidence="10" id="KW-0998">Cell outer membrane</keyword>
<dbReference type="EMBL" id="CAJHCP010000010">
    <property type="protein sequence ID" value="CAD6549555.1"/>
    <property type="molecule type" value="Genomic_DNA"/>
</dbReference>
<name>A0ABM8NYM7_9BURK</name>
<dbReference type="RefSeq" id="WP_201644733.1">
    <property type="nucleotide sequence ID" value="NZ_CAJHCP010000010.1"/>
</dbReference>
<dbReference type="Proteomes" id="UP000598032">
    <property type="component" value="Unassembled WGS sequence"/>
</dbReference>
<keyword evidence="3" id="KW-0813">Transport</keyword>
<keyword evidence="4" id="KW-1134">Transmembrane beta strand</keyword>
<organism evidence="13 14">
    <name type="scientific">Paraburkholderia metrosideri</name>
    <dbReference type="NCBI Taxonomy" id="580937"/>
    <lineage>
        <taxon>Bacteria</taxon>
        <taxon>Pseudomonadati</taxon>
        <taxon>Pseudomonadota</taxon>
        <taxon>Betaproteobacteria</taxon>
        <taxon>Burkholderiales</taxon>
        <taxon>Burkholderiaceae</taxon>
        <taxon>Paraburkholderia</taxon>
    </lineage>
</organism>
<dbReference type="Gene3D" id="2.40.160.10">
    <property type="entry name" value="Porin"/>
    <property type="match status" value="1"/>
</dbReference>
<dbReference type="PANTHER" id="PTHR34501">
    <property type="entry name" value="PROTEIN YDDL-RELATED"/>
    <property type="match status" value="1"/>
</dbReference>
<dbReference type="InterPro" id="IPR002299">
    <property type="entry name" value="Porin_Neis"/>
</dbReference>
<gene>
    <name evidence="13" type="ORF">LMG28140_04781</name>
</gene>
<accession>A0ABM8NYM7</accession>
<dbReference type="InterPro" id="IPR033900">
    <property type="entry name" value="Gram_neg_porin_domain"/>
</dbReference>
<keyword evidence="5" id="KW-0812">Transmembrane</keyword>
<evidence type="ECO:0000256" key="5">
    <source>
        <dbReference type="ARBA" id="ARBA00022692"/>
    </source>
</evidence>
<evidence type="ECO:0000256" key="9">
    <source>
        <dbReference type="ARBA" id="ARBA00023136"/>
    </source>
</evidence>
<dbReference type="Pfam" id="PF13609">
    <property type="entry name" value="Porin_4"/>
    <property type="match status" value="1"/>
</dbReference>
<dbReference type="InterPro" id="IPR023614">
    <property type="entry name" value="Porin_dom_sf"/>
</dbReference>
<evidence type="ECO:0000256" key="3">
    <source>
        <dbReference type="ARBA" id="ARBA00022448"/>
    </source>
</evidence>
<proteinExistence type="predicted"/>